<feature type="compositionally biased region" description="Basic and acidic residues" evidence="1">
    <location>
        <begin position="138"/>
        <end position="164"/>
    </location>
</feature>
<name>A0A1I5XRA0_HYMAR</name>
<reference evidence="5" key="1">
    <citation type="submission" date="2016-10" db="EMBL/GenBank/DDBJ databases">
        <authorList>
            <person name="Varghese N."/>
            <person name="Submissions S."/>
        </authorList>
    </citation>
    <scope>NUCLEOTIDE SEQUENCE [LARGE SCALE GENOMIC DNA]</scope>
    <source>
        <strain evidence="5">OR362-8,ATCC BAA-1266,JCM 13504</strain>
    </source>
</reference>
<keyword evidence="5" id="KW-1185">Reference proteome</keyword>
<gene>
    <name evidence="4" type="ORF">SAMN04515668_1994</name>
</gene>
<proteinExistence type="predicted"/>
<evidence type="ECO:0000259" key="3">
    <source>
        <dbReference type="Pfam" id="PF20606"/>
    </source>
</evidence>
<feature type="domain" description="DUF6799" evidence="3">
    <location>
        <begin position="49"/>
        <end position="110"/>
    </location>
</feature>
<dbReference type="Proteomes" id="UP000199029">
    <property type="component" value="Unassembled WGS sequence"/>
</dbReference>
<dbReference type="RefSeq" id="WP_143080133.1">
    <property type="nucleotide sequence ID" value="NZ_FOXS01000002.1"/>
</dbReference>
<feature type="region of interest" description="Disordered" evidence="1">
    <location>
        <begin position="133"/>
        <end position="173"/>
    </location>
</feature>
<dbReference type="EMBL" id="FOXS01000002">
    <property type="protein sequence ID" value="SFQ34257.1"/>
    <property type="molecule type" value="Genomic_DNA"/>
</dbReference>
<evidence type="ECO:0000256" key="1">
    <source>
        <dbReference type="SAM" id="MobiDB-lite"/>
    </source>
</evidence>
<dbReference type="InterPro" id="IPR046478">
    <property type="entry name" value="DUF6799"/>
</dbReference>
<accession>A0A1I5XRA0</accession>
<evidence type="ECO:0000313" key="4">
    <source>
        <dbReference type="EMBL" id="SFQ34257.1"/>
    </source>
</evidence>
<feature type="signal peptide" evidence="2">
    <location>
        <begin position="1"/>
        <end position="23"/>
    </location>
</feature>
<dbReference type="OrthoDB" id="883513at2"/>
<organism evidence="4 5">
    <name type="scientific">Hymenobacter arizonensis</name>
    <name type="common">Siccationidurans arizonensis</name>
    <dbReference type="NCBI Taxonomy" id="1227077"/>
    <lineage>
        <taxon>Bacteria</taxon>
        <taxon>Pseudomonadati</taxon>
        <taxon>Bacteroidota</taxon>
        <taxon>Cytophagia</taxon>
        <taxon>Cytophagales</taxon>
        <taxon>Hymenobacteraceae</taxon>
        <taxon>Hymenobacter</taxon>
    </lineage>
</organism>
<dbReference type="Pfam" id="PF20606">
    <property type="entry name" value="DUF6799"/>
    <property type="match status" value="1"/>
</dbReference>
<evidence type="ECO:0000256" key="2">
    <source>
        <dbReference type="SAM" id="SignalP"/>
    </source>
</evidence>
<dbReference type="AlphaFoldDB" id="A0A1I5XRA0"/>
<sequence>MTSRFTFSLILSIALLTGAVAQAQTRVPPRRPGAVAPRPRAAATGVGLKDGLTMQNGRVVLTELGVTNPLTADKKLVNGTTISPAGLVTATDGTTTQITEGDQVSLTGRVTSRRSIVEADSLLKIKTYDLKYPGKRKKMEEEAERKAKAKEKIAEEKAKAAEKRAKAREKSKR</sequence>
<feature type="chain" id="PRO_5011779688" description="DUF6799 domain-containing protein" evidence="2">
    <location>
        <begin position="24"/>
        <end position="173"/>
    </location>
</feature>
<keyword evidence="2" id="KW-0732">Signal</keyword>
<protein>
    <recommendedName>
        <fullName evidence="3">DUF6799 domain-containing protein</fullName>
    </recommendedName>
</protein>
<evidence type="ECO:0000313" key="5">
    <source>
        <dbReference type="Proteomes" id="UP000199029"/>
    </source>
</evidence>